<feature type="compositionally biased region" description="Basic and acidic residues" evidence="1">
    <location>
        <begin position="253"/>
        <end position="262"/>
    </location>
</feature>
<feature type="domain" description="Protein kinase" evidence="2">
    <location>
        <begin position="1"/>
        <end position="247"/>
    </location>
</feature>
<dbReference type="GO" id="GO:0005634">
    <property type="term" value="C:nucleus"/>
    <property type="evidence" value="ECO:0007669"/>
    <property type="project" value="TreeGrafter"/>
</dbReference>
<dbReference type="GO" id="GO:0004674">
    <property type="term" value="F:protein serine/threonine kinase activity"/>
    <property type="evidence" value="ECO:0007669"/>
    <property type="project" value="TreeGrafter"/>
</dbReference>
<protein>
    <submittedName>
        <fullName evidence="4">Protein kinase domain-containing protein</fullName>
    </submittedName>
</protein>
<proteinExistence type="predicted"/>
<dbReference type="PROSITE" id="PS50011">
    <property type="entry name" value="PROTEIN_KINASE_DOM"/>
    <property type="match status" value="1"/>
</dbReference>
<dbReference type="SMART" id="SM00220">
    <property type="entry name" value="S_TKc"/>
    <property type="match status" value="1"/>
</dbReference>
<dbReference type="Gene3D" id="3.30.200.20">
    <property type="entry name" value="Phosphorylase Kinase, domain 1"/>
    <property type="match status" value="1"/>
</dbReference>
<dbReference type="InterPro" id="IPR000719">
    <property type="entry name" value="Prot_kinase_dom"/>
</dbReference>
<dbReference type="eggNOG" id="KOG1290">
    <property type="taxonomic scope" value="Eukaryota"/>
</dbReference>
<evidence type="ECO:0000313" key="3">
    <source>
        <dbReference type="Proteomes" id="UP000095282"/>
    </source>
</evidence>
<dbReference type="PANTHER" id="PTHR44167:SF30">
    <property type="entry name" value="PHOSPHORYLASE KINASE"/>
    <property type="match status" value="1"/>
</dbReference>
<accession>A0A1I7U256</accession>
<evidence type="ECO:0000313" key="4">
    <source>
        <dbReference type="WBParaSite" id="Csp11.Scaffold629.g14089.t1"/>
    </source>
</evidence>
<keyword evidence="3" id="KW-1185">Reference proteome</keyword>
<dbReference type="SUPFAM" id="SSF56112">
    <property type="entry name" value="Protein kinase-like (PK-like)"/>
    <property type="match status" value="1"/>
</dbReference>
<organism evidence="3 4">
    <name type="scientific">Caenorhabditis tropicalis</name>
    <dbReference type="NCBI Taxonomy" id="1561998"/>
    <lineage>
        <taxon>Eukaryota</taxon>
        <taxon>Metazoa</taxon>
        <taxon>Ecdysozoa</taxon>
        <taxon>Nematoda</taxon>
        <taxon>Chromadorea</taxon>
        <taxon>Rhabditida</taxon>
        <taxon>Rhabditina</taxon>
        <taxon>Rhabditomorpha</taxon>
        <taxon>Rhabditoidea</taxon>
        <taxon>Rhabditidae</taxon>
        <taxon>Peloderinae</taxon>
        <taxon>Caenorhabditis</taxon>
    </lineage>
</organism>
<dbReference type="STRING" id="1561998.A0A1I7U256"/>
<dbReference type="InterPro" id="IPR008271">
    <property type="entry name" value="Ser/Thr_kinase_AS"/>
</dbReference>
<dbReference type="Pfam" id="PF00069">
    <property type="entry name" value="Pkinase"/>
    <property type="match status" value="1"/>
</dbReference>
<dbReference type="GO" id="GO:0044773">
    <property type="term" value="P:mitotic DNA damage checkpoint signaling"/>
    <property type="evidence" value="ECO:0007669"/>
    <property type="project" value="TreeGrafter"/>
</dbReference>
<sequence length="286" mass="31903">MTEQGAIHHAMRFKVLGPNLNEILYESAPKFHPDVLKSIIKQLLKAVEYVHKHGIIHMDIKPGNIMIEISEENVGMIAKNPKTSYNIYLMDLTNANSKLTVKLGDFGMSFQKDLDDERTARPTCTYRSPESFLTTGIDFPIDILFSCKKPEGHSYRHIKKIAKMFGDIPKAPYNALLRPECSHIFGEDGYFTGGNSDFHKILADKVTNSCLLNSKDAECFSKFVSLFFKLDPKKRVTAKEALENQFLLPDGDKSVRGIETAERPGIPSVGPSKTSISQPSSFSGGN</sequence>
<feature type="region of interest" description="Disordered" evidence="1">
    <location>
        <begin position="253"/>
        <end position="286"/>
    </location>
</feature>
<evidence type="ECO:0000259" key="2">
    <source>
        <dbReference type="PROSITE" id="PS50011"/>
    </source>
</evidence>
<dbReference type="PROSITE" id="PS00108">
    <property type="entry name" value="PROTEIN_KINASE_ST"/>
    <property type="match status" value="1"/>
</dbReference>
<dbReference type="PANTHER" id="PTHR44167">
    <property type="entry name" value="OVARIAN-SPECIFIC SERINE/THREONINE-PROTEIN KINASE LOK-RELATED"/>
    <property type="match status" value="1"/>
</dbReference>
<reference evidence="4" key="1">
    <citation type="submission" date="2016-11" db="UniProtKB">
        <authorList>
            <consortium name="WormBaseParasite"/>
        </authorList>
    </citation>
    <scope>IDENTIFICATION</scope>
</reference>
<dbReference type="InterPro" id="IPR011009">
    <property type="entry name" value="Kinase-like_dom_sf"/>
</dbReference>
<dbReference type="WBParaSite" id="Csp11.Scaffold629.g14089.t1">
    <property type="protein sequence ID" value="Csp11.Scaffold629.g14089.t1"/>
    <property type="gene ID" value="Csp11.Scaffold629.g14089"/>
</dbReference>
<name>A0A1I7U256_9PELO</name>
<dbReference type="Proteomes" id="UP000095282">
    <property type="component" value="Unplaced"/>
</dbReference>
<dbReference type="AlphaFoldDB" id="A0A1I7U256"/>
<dbReference type="GO" id="GO:0005524">
    <property type="term" value="F:ATP binding"/>
    <property type="evidence" value="ECO:0007669"/>
    <property type="project" value="InterPro"/>
</dbReference>
<dbReference type="Gene3D" id="1.10.510.10">
    <property type="entry name" value="Transferase(Phosphotransferase) domain 1"/>
    <property type="match status" value="1"/>
</dbReference>
<feature type="compositionally biased region" description="Polar residues" evidence="1">
    <location>
        <begin position="271"/>
        <end position="286"/>
    </location>
</feature>
<evidence type="ECO:0000256" key="1">
    <source>
        <dbReference type="SAM" id="MobiDB-lite"/>
    </source>
</evidence>